<gene>
    <name evidence="1" type="ORF">V6N12_047057</name>
</gene>
<organism evidence="1 2">
    <name type="scientific">Hibiscus sabdariffa</name>
    <name type="common">roselle</name>
    <dbReference type="NCBI Taxonomy" id="183260"/>
    <lineage>
        <taxon>Eukaryota</taxon>
        <taxon>Viridiplantae</taxon>
        <taxon>Streptophyta</taxon>
        <taxon>Embryophyta</taxon>
        <taxon>Tracheophyta</taxon>
        <taxon>Spermatophyta</taxon>
        <taxon>Magnoliopsida</taxon>
        <taxon>eudicotyledons</taxon>
        <taxon>Gunneridae</taxon>
        <taxon>Pentapetalae</taxon>
        <taxon>rosids</taxon>
        <taxon>malvids</taxon>
        <taxon>Malvales</taxon>
        <taxon>Malvaceae</taxon>
        <taxon>Malvoideae</taxon>
        <taxon>Hibiscus</taxon>
    </lineage>
</organism>
<comment type="caution">
    <text evidence="1">The sequence shown here is derived from an EMBL/GenBank/DDBJ whole genome shotgun (WGS) entry which is preliminary data.</text>
</comment>
<reference evidence="1 2" key="1">
    <citation type="journal article" date="2024" name="G3 (Bethesda)">
        <title>Genome assembly of Hibiscus sabdariffa L. provides insights into metabolisms of medicinal natural products.</title>
        <authorList>
            <person name="Kim T."/>
        </authorList>
    </citation>
    <scope>NUCLEOTIDE SEQUENCE [LARGE SCALE GENOMIC DNA]</scope>
    <source>
        <strain evidence="1">TK-2024</strain>
        <tissue evidence="1">Old leaves</tissue>
    </source>
</reference>
<evidence type="ECO:0000313" key="2">
    <source>
        <dbReference type="Proteomes" id="UP001472677"/>
    </source>
</evidence>
<name>A0ABR1ZHX0_9ROSI</name>
<dbReference type="Proteomes" id="UP001472677">
    <property type="component" value="Unassembled WGS sequence"/>
</dbReference>
<evidence type="ECO:0000313" key="1">
    <source>
        <dbReference type="EMBL" id="KAK8479922.1"/>
    </source>
</evidence>
<dbReference type="EMBL" id="JBBPBM010002178">
    <property type="protein sequence ID" value="KAK8479922.1"/>
    <property type="molecule type" value="Genomic_DNA"/>
</dbReference>
<proteinExistence type="predicted"/>
<accession>A0ABR1ZHX0</accession>
<sequence length="195" mass="20711">MQAPTRKARRNTEGASSHNLGNMRHSQSRVVSGKFYVLASIENELVDKLVVSSPADEDTIQMVVEKETAFDGQLGGSKSRSKNEQVVNVDEHAASRNDCRMVLRGSSSGAHGVALDEGGLAGKGVVASKDEVVHSLVTLNLSNHAAVRVLERGSELALKAVVAQNQKVGVGVPTSKLGVDRKGTQSQKNQAPRPH</sequence>
<keyword evidence="2" id="KW-1185">Reference proteome</keyword>
<protein>
    <submittedName>
        <fullName evidence="1">Uncharacterized protein</fullName>
    </submittedName>
</protein>